<keyword evidence="3" id="KW-0488">Methylation</keyword>
<dbReference type="InterPro" id="IPR000727">
    <property type="entry name" value="T_SNARE_dom"/>
</dbReference>
<dbReference type="CDD" id="cd11386">
    <property type="entry name" value="MCP_signal"/>
    <property type="match status" value="1"/>
</dbReference>
<evidence type="ECO:0000256" key="8">
    <source>
        <dbReference type="ARBA" id="ARBA00023136"/>
    </source>
</evidence>
<evidence type="ECO:0000259" key="13">
    <source>
        <dbReference type="PROSITE" id="PS50111"/>
    </source>
</evidence>
<reference evidence="16 17" key="1">
    <citation type="submission" date="2019-03" db="EMBL/GenBank/DDBJ databases">
        <title>Genomic Encyclopedia of Archaeal and Bacterial Type Strains, Phase II (KMG-II): from individual species to whole genera.</title>
        <authorList>
            <person name="Goeker M."/>
        </authorList>
    </citation>
    <scope>NUCLEOTIDE SEQUENCE [LARGE SCALE GENOMIC DNA]</scope>
    <source>
        <strain evidence="16 17">DSM 27697</strain>
    </source>
</reference>
<dbReference type="GO" id="GO:0007165">
    <property type="term" value="P:signal transduction"/>
    <property type="evidence" value="ECO:0007669"/>
    <property type="project" value="UniProtKB-KW"/>
</dbReference>
<dbReference type="FunFam" id="3.30.450.20:FF:000046">
    <property type="entry name" value="Aerotaxis sensor receptor"/>
    <property type="match status" value="1"/>
</dbReference>
<evidence type="ECO:0000259" key="14">
    <source>
        <dbReference type="PROSITE" id="PS50112"/>
    </source>
</evidence>
<dbReference type="SUPFAM" id="SSF55785">
    <property type="entry name" value="PYP-like sensor domain (PAS domain)"/>
    <property type="match status" value="1"/>
</dbReference>
<dbReference type="GO" id="GO:0005886">
    <property type="term" value="C:plasma membrane"/>
    <property type="evidence" value="ECO:0007669"/>
    <property type="project" value="UniProtKB-SubCell"/>
</dbReference>
<dbReference type="PROSITE" id="PS50111">
    <property type="entry name" value="CHEMOTAXIS_TRANSDUC_2"/>
    <property type="match status" value="1"/>
</dbReference>
<dbReference type="SUPFAM" id="SSF58104">
    <property type="entry name" value="Methyl-accepting chemotaxis protein (MCP) signaling domain"/>
    <property type="match status" value="1"/>
</dbReference>
<feature type="transmembrane region" description="Helical" evidence="12">
    <location>
        <begin position="153"/>
        <end position="171"/>
    </location>
</feature>
<evidence type="ECO:0000256" key="1">
    <source>
        <dbReference type="ARBA" id="ARBA00004429"/>
    </source>
</evidence>
<dbReference type="InterPro" id="IPR004090">
    <property type="entry name" value="Chemotax_Me-accpt_rcpt"/>
</dbReference>
<evidence type="ECO:0000256" key="6">
    <source>
        <dbReference type="ARBA" id="ARBA00022692"/>
    </source>
</evidence>
<dbReference type="RefSeq" id="WP_132291247.1">
    <property type="nucleotide sequence ID" value="NZ_SMFU01000008.1"/>
</dbReference>
<keyword evidence="8 12" id="KW-0472">Membrane</keyword>
<dbReference type="PROSITE" id="PS50192">
    <property type="entry name" value="T_SNARE"/>
    <property type="match status" value="1"/>
</dbReference>
<dbReference type="PANTHER" id="PTHR32089">
    <property type="entry name" value="METHYL-ACCEPTING CHEMOTAXIS PROTEIN MCPB"/>
    <property type="match status" value="1"/>
</dbReference>
<evidence type="ECO:0000256" key="12">
    <source>
        <dbReference type="SAM" id="Phobius"/>
    </source>
</evidence>
<dbReference type="PROSITE" id="PS50112">
    <property type="entry name" value="PAS"/>
    <property type="match status" value="1"/>
</dbReference>
<evidence type="ECO:0000313" key="16">
    <source>
        <dbReference type="EMBL" id="TCK07146.1"/>
    </source>
</evidence>
<dbReference type="OrthoDB" id="5675566at2"/>
<proteinExistence type="inferred from homology"/>
<dbReference type="Gene3D" id="3.30.450.20">
    <property type="entry name" value="PAS domain"/>
    <property type="match status" value="1"/>
</dbReference>
<keyword evidence="4" id="KW-0145">Chemotaxis</keyword>
<dbReference type="InterPro" id="IPR035965">
    <property type="entry name" value="PAS-like_dom_sf"/>
</dbReference>
<sequence>MKQNLPVTQVEEAFPASSNILSTTDLRGQITYVNDDFVSISGFSREELIGSSHNMVRHPDMPPAAFGDLWSRVKSGRSWMGVVKNRCSNGNHYWVDAYVTPIERNGEIAEYQSVRRKPDQQAVGRAEALYARLSAGKVPSCLKGRGLSYRMRLQLCVVLPLLMAALIGGLLGVSDDAFMLLGGAGVAAVTSLHFAFKPLAALTRRAKSLVSDPVAQCIYTGRMDEIGQLQLAMKMLESETAGLIGRISDTSGALTAGVSGLSAAVEQSQAGVRRQFSETDQVSSAVNEMSESIQSVARSAQGTSEAAARGLEEVNEGKAEVDACGAAILQMKAEIGRAAEVIREVELSSRNISGILDVIVTVSEQTNLLALNAAIEAARAGESGRGFAVVADEVRSLATRTQSSTDEIRDMIERLQQGARRAVEAMNAGQAQADLCVEQSELTADSLDRLLDSIQEISAMSLEIAEAVDQQSRVAETINRSVFSIRDMSKMNLEAVEQSSQTSHHMLGIATGFGELAQQFWAGRSKKGA</sequence>
<evidence type="ECO:0000259" key="15">
    <source>
        <dbReference type="PROSITE" id="PS50192"/>
    </source>
</evidence>
<dbReference type="SMART" id="SM00283">
    <property type="entry name" value="MA"/>
    <property type="match status" value="1"/>
</dbReference>
<dbReference type="NCBIfam" id="TIGR00229">
    <property type="entry name" value="sensory_box"/>
    <property type="match status" value="1"/>
</dbReference>
<dbReference type="Pfam" id="PF00015">
    <property type="entry name" value="MCPsignal"/>
    <property type="match status" value="1"/>
</dbReference>
<dbReference type="AlphaFoldDB" id="A0A4V2PE10"/>
<accession>A0A4V2PE10</accession>
<dbReference type="PANTHER" id="PTHR32089:SF74">
    <property type="entry name" value="METHYL-ACCEPTING CHEMOTAXIS PROTEIN AER"/>
    <property type="match status" value="1"/>
</dbReference>
<dbReference type="SMART" id="SM00091">
    <property type="entry name" value="PAS"/>
    <property type="match status" value="1"/>
</dbReference>
<dbReference type="GO" id="GO:0004888">
    <property type="term" value="F:transmembrane signaling receptor activity"/>
    <property type="evidence" value="ECO:0007669"/>
    <property type="project" value="InterPro"/>
</dbReference>
<evidence type="ECO:0000256" key="5">
    <source>
        <dbReference type="ARBA" id="ARBA00022519"/>
    </source>
</evidence>
<feature type="domain" description="T-SNARE coiled-coil homology" evidence="15">
    <location>
        <begin position="445"/>
        <end position="499"/>
    </location>
</feature>
<dbReference type="Gene3D" id="1.10.287.950">
    <property type="entry name" value="Methyl-accepting chemotaxis protein"/>
    <property type="match status" value="1"/>
</dbReference>
<evidence type="ECO:0000256" key="11">
    <source>
        <dbReference type="PROSITE-ProRule" id="PRU00284"/>
    </source>
</evidence>
<evidence type="ECO:0000256" key="3">
    <source>
        <dbReference type="ARBA" id="ARBA00022481"/>
    </source>
</evidence>
<evidence type="ECO:0000256" key="7">
    <source>
        <dbReference type="ARBA" id="ARBA00022989"/>
    </source>
</evidence>
<keyword evidence="5" id="KW-0997">Cell inner membrane</keyword>
<evidence type="ECO:0000256" key="2">
    <source>
        <dbReference type="ARBA" id="ARBA00022475"/>
    </source>
</evidence>
<dbReference type="InterPro" id="IPR000014">
    <property type="entry name" value="PAS"/>
</dbReference>
<dbReference type="InterPro" id="IPR013655">
    <property type="entry name" value="PAS_fold_3"/>
</dbReference>
<name>A0A4V2PE10_9GAMM</name>
<feature type="transmembrane region" description="Helical" evidence="12">
    <location>
        <begin position="177"/>
        <end position="196"/>
    </location>
</feature>
<keyword evidence="2" id="KW-1003">Cell membrane</keyword>
<keyword evidence="9 11" id="KW-0807">Transducer</keyword>
<feature type="domain" description="Methyl-accepting transducer" evidence="13">
    <location>
        <begin position="250"/>
        <end position="486"/>
    </location>
</feature>
<dbReference type="Pfam" id="PF08447">
    <property type="entry name" value="PAS_3"/>
    <property type="match status" value="1"/>
</dbReference>
<evidence type="ECO:0000256" key="9">
    <source>
        <dbReference type="ARBA" id="ARBA00023224"/>
    </source>
</evidence>
<keyword evidence="6 12" id="KW-0812">Transmembrane</keyword>
<comment type="subcellular location">
    <subcellularLocation>
        <location evidence="1">Cell inner membrane</location>
        <topology evidence="1">Multi-pass membrane protein</topology>
    </subcellularLocation>
</comment>
<dbReference type="InterPro" id="IPR004089">
    <property type="entry name" value="MCPsignal_dom"/>
</dbReference>
<gene>
    <name evidence="16" type="ORF">CLV83_2004</name>
</gene>
<keyword evidence="17" id="KW-1185">Reference proteome</keyword>
<evidence type="ECO:0000256" key="10">
    <source>
        <dbReference type="ARBA" id="ARBA00029447"/>
    </source>
</evidence>
<keyword evidence="7 12" id="KW-1133">Transmembrane helix</keyword>
<comment type="caution">
    <text evidence="16">The sequence shown here is derived from an EMBL/GenBank/DDBJ whole genome shotgun (WGS) entry which is preliminary data.</text>
</comment>
<dbReference type="Proteomes" id="UP000294546">
    <property type="component" value="Unassembled WGS sequence"/>
</dbReference>
<protein>
    <submittedName>
        <fullName evidence="16">Methyl-accepting chemotaxis sensory transducer with Pas/Pac sensor</fullName>
    </submittedName>
</protein>
<dbReference type="GO" id="GO:0052131">
    <property type="term" value="P:positive aerotaxis"/>
    <property type="evidence" value="ECO:0007669"/>
    <property type="project" value="UniProtKB-ARBA"/>
</dbReference>
<evidence type="ECO:0000313" key="17">
    <source>
        <dbReference type="Proteomes" id="UP000294546"/>
    </source>
</evidence>
<dbReference type="PRINTS" id="PR00260">
    <property type="entry name" value="CHEMTRNSDUCR"/>
</dbReference>
<evidence type="ECO:0000256" key="4">
    <source>
        <dbReference type="ARBA" id="ARBA00022500"/>
    </source>
</evidence>
<feature type="domain" description="PAS" evidence="14">
    <location>
        <begin position="25"/>
        <end position="60"/>
    </location>
</feature>
<organism evidence="16 17">
    <name type="scientific">Marinobacterium mangrovicola</name>
    <dbReference type="NCBI Taxonomy" id="1476959"/>
    <lineage>
        <taxon>Bacteria</taxon>
        <taxon>Pseudomonadati</taxon>
        <taxon>Pseudomonadota</taxon>
        <taxon>Gammaproteobacteria</taxon>
        <taxon>Oceanospirillales</taxon>
        <taxon>Oceanospirillaceae</taxon>
        <taxon>Marinobacterium</taxon>
    </lineage>
</organism>
<dbReference type="EMBL" id="SMFU01000008">
    <property type="protein sequence ID" value="TCK07146.1"/>
    <property type="molecule type" value="Genomic_DNA"/>
</dbReference>
<dbReference type="CDD" id="cd00130">
    <property type="entry name" value="PAS"/>
    <property type="match status" value="1"/>
</dbReference>
<dbReference type="FunFam" id="1.10.287.950:FF:000001">
    <property type="entry name" value="Methyl-accepting chemotaxis sensory transducer"/>
    <property type="match status" value="1"/>
</dbReference>
<comment type="similarity">
    <text evidence="10">Belongs to the methyl-accepting chemotaxis (MCP) protein family.</text>
</comment>